<dbReference type="Gene3D" id="1.20.140.10">
    <property type="entry name" value="Butyryl-CoA Dehydrogenase, subunit A, domain 3"/>
    <property type="match status" value="1"/>
</dbReference>
<sequence>MSHYRSDRTHSQFLLFDVFGVDRAYGVEPYEDFDPETAAEILEQVEAFAHDKLADSFPSADVHPIRLDPVRHTVTLPRDLRASLAAHVASDWLRLDLPADVSGIHVPASLRWAATEFILGANPAVAMCSQLIPTVVAMLHRNGNKEQQRLAELILERNWTVTMVLTEPDAGSDVGLGRTRAALADDGNWHLTGTKRFITWAAHDAAENVIHCVLARPQGVEGQGGPGTKGLSLFMVPSQLFDPETGELLGPNGVVAANIEHKMGILGTPTCELVLGNREPAVGTLLGDTHDGIRQMFEIITYVRMMVGLKTVSALSSGHLNARDYAMSRKQGRELISLTGARGGKPLVEIVDHPDIRRSLLTQKAYAEGGRALVLYTATMIDRFEVAKALGGNDTVAVERHRLLLPIVKTWCAESGWRVLGQEALQVFGGSGYLRDYPLEQYVRDTKIDAIYEGTTGIQSLDLFERRLVRDRGAIAGLLLDEIAQTVDDLATGALATESVLLGDALAAFRGILEHTFAQADAAPRVAALGLTRLLMSMGDVIVGWLLLRTAAAALARQSDPSLLKTADADLAGSVAAGRWFARQVLPHLTAELVAARLLDEEPLLLPDASL</sequence>
<dbReference type="Pfam" id="PF12806">
    <property type="entry name" value="Acyl-CoA_dh_C"/>
    <property type="match status" value="1"/>
</dbReference>
<dbReference type="InterPro" id="IPR052166">
    <property type="entry name" value="Diverse_Acyl-CoA_DH"/>
</dbReference>
<keyword evidence="5 6" id="KW-0560">Oxidoreductase</keyword>
<feature type="domain" description="Acetyl-CoA dehydrogenase-like C-terminal" evidence="9">
    <location>
        <begin position="479"/>
        <end position="600"/>
    </location>
</feature>
<dbReference type="AlphaFoldDB" id="A0A935CEK6"/>
<evidence type="ECO:0000256" key="1">
    <source>
        <dbReference type="ARBA" id="ARBA00001974"/>
    </source>
</evidence>
<evidence type="ECO:0000256" key="3">
    <source>
        <dbReference type="ARBA" id="ARBA00022630"/>
    </source>
</evidence>
<dbReference type="InterPro" id="IPR009075">
    <property type="entry name" value="AcylCo_DH/oxidase_C"/>
</dbReference>
<evidence type="ECO:0000256" key="6">
    <source>
        <dbReference type="RuleBase" id="RU362125"/>
    </source>
</evidence>
<comment type="cofactor">
    <cofactor evidence="1 6">
        <name>FAD</name>
        <dbReference type="ChEBI" id="CHEBI:57692"/>
    </cofactor>
</comment>
<feature type="domain" description="Acyl-CoA dehydrogenase/oxidase C-terminal" evidence="7">
    <location>
        <begin position="291"/>
        <end position="464"/>
    </location>
</feature>
<dbReference type="EMBL" id="JADIXZ010000006">
    <property type="protein sequence ID" value="MBK6301907.1"/>
    <property type="molecule type" value="Genomic_DNA"/>
</dbReference>
<evidence type="ECO:0000259" key="8">
    <source>
        <dbReference type="Pfam" id="PF02770"/>
    </source>
</evidence>
<dbReference type="Pfam" id="PF00441">
    <property type="entry name" value="Acyl-CoA_dh_1"/>
    <property type="match status" value="1"/>
</dbReference>
<feature type="domain" description="Acyl-CoA oxidase/dehydrogenase middle" evidence="8">
    <location>
        <begin position="163"/>
        <end position="275"/>
    </location>
</feature>
<dbReference type="Proteomes" id="UP000718281">
    <property type="component" value="Unassembled WGS sequence"/>
</dbReference>
<dbReference type="Pfam" id="PF02770">
    <property type="entry name" value="Acyl-CoA_dh_M"/>
    <property type="match status" value="1"/>
</dbReference>
<dbReference type="InterPro" id="IPR036250">
    <property type="entry name" value="AcylCo_DH-like_C"/>
</dbReference>
<protein>
    <submittedName>
        <fullName evidence="10">Acyl-CoA dehydrogenase family protein</fullName>
    </submittedName>
</protein>
<keyword evidence="3 6" id="KW-0285">Flavoprotein</keyword>
<comment type="similarity">
    <text evidence="2 6">Belongs to the acyl-CoA dehydrogenase family.</text>
</comment>
<reference evidence="10 11" key="1">
    <citation type="submission" date="2020-10" db="EMBL/GenBank/DDBJ databases">
        <title>Connecting structure to function with the recovery of over 1000 high-quality activated sludge metagenome-assembled genomes encoding full-length rRNA genes using long-read sequencing.</title>
        <authorList>
            <person name="Singleton C.M."/>
            <person name="Petriglieri F."/>
            <person name="Kristensen J.M."/>
            <person name="Kirkegaard R.H."/>
            <person name="Michaelsen T.Y."/>
            <person name="Andersen M.H."/>
            <person name="Karst S.M."/>
            <person name="Dueholm M.S."/>
            <person name="Nielsen P.H."/>
            <person name="Albertsen M."/>
        </authorList>
    </citation>
    <scope>NUCLEOTIDE SEQUENCE [LARGE SCALE GENOMIC DNA]</scope>
    <source>
        <strain evidence="10">AalE_18-Q3-R2-46_BAT3C.188</strain>
    </source>
</reference>
<evidence type="ECO:0000259" key="7">
    <source>
        <dbReference type="Pfam" id="PF00441"/>
    </source>
</evidence>
<keyword evidence="4 6" id="KW-0274">FAD</keyword>
<dbReference type="InterPro" id="IPR025878">
    <property type="entry name" value="Acyl-CoA_dh-like_C_dom"/>
</dbReference>
<evidence type="ECO:0000313" key="10">
    <source>
        <dbReference type="EMBL" id="MBK6301907.1"/>
    </source>
</evidence>
<evidence type="ECO:0000256" key="4">
    <source>
        <dbReference type="ARBA" id="ARBA00022827"/>
    </source>
</evidence>
<dbReference type="PANTHER" id="PTHR42803:SF1">
    <property type="entry name" value="BROAD-SPECIFICITY LINEAR ACYL-COA DEHYDROGENASE FADE5"/>
    <property type="match status" value="1"/>
</dbReference>
<evidence type="ECO:0000313" key="11">
    <source>
        <dbReference type="Proteomes" id="UP000718281"/>
    </source>
</evidence>
<organism evidence="10 11">
    <name type="scientific">Candidatus Phosphoribacter hodrii</name>
    <dbReference type="NCBI Taxonomy" id="2953743"/>
    <lineage>
        <taxon>Bacteria</taxon>
        <taxon>Bacillati</taxon>
        <taxon>Actinomycetota</taxon>
        <taxon>Actinomycetes</taxon>
        <taxon>Micrococcales</taxon>
        <taxon>Dermatophilaceae</taxon>
        <taxon>Candidatus Phosphoribacter</taxon>
    </lineage>
</organism>
<dbReference type="SUPFAM" id="SSF47203">
    <property type="entry name" value="Acyl-CoA dehydrogenase C-terminal domain-like"/>
    <property type="match status" value="1"/>
</dbReference>
<evidence type="ECO:0000256" key="2">
    <source>
        <dbReference type="ARBA" id="ARBA00009347"/>
    </source>
</evidence>
<accession>A0A935CEK6</accession>
<dbReference type="Gene3D" id="2.40.110.20">
    <property type="match status" value="1"/>
</dbReference>
<dbReference type="GO" id="GO:0005886">
    <property type="term" value="C:plasma membrane"/>
    <property type="evidence" value="ECO:0007669"/>
    <property type="project" value="TreeGrafter"/>
</dbReference>
<gene>
    <name evidence="10" type="ORF">IPF40_13010</name>
</gene>
<evidence type="ECO:0000259" key="9">
    <source>
        <dbReference type="Pfam" id="PF12806"/>
    </source>
</evidence>
<dbReference type="InterPro" id="IPR006091">
    <property type="entry name" value="Acyl-CoA_Oxase/DH_mid-dom"/>
</dbReference>
<dbReference type="SUPFAM" id="SSF56645">
    <property type="entry name" value="Acyl-CoA dehydrogenase NM domain-like"/>
    <property type="match status" value="1"/>
</dbReference>
<name>A0A935CEK6_9MICO</name>
<evidence type="ECO:0000256" key="5">
    <source>
        <dbReference type="ARBA" id="ARBA00023002"/>
    </source>
</evidence>
<dbReference type="PANTHER" id="PTHR42803">
    <property type="entry name" value="ACYL-COA DEHYDROGENASE"/>
    <property type="match status" value="1"/>
</dbReference>
<proteinExistence type="inferred from homology"/>
<dbReference type="GO" id="GO:0016627">
    <property type="term" value="F:oxidoreductase activity, acting on the CH-CH group of donors"/>
    <property type="evidence" value="ECO:0007669"/>
    <property type="project" value="InterPro"/>
</dbReference>
<comment type="caution">
    <text evidence="10">The sequence shown here is derived from an EMBL/GenBank/DDBJ whole genome shotgun (WGS) entry which is preliminary data.</text>
</comment>
<dbReference type="InterPro" id="IPR009100">
    <property type="entry name" value="AcylCoA_DH/oxidase_NM_dom_sf"/>
</dbReference>